<dbReference type="SMART" id="SM00357">
    <property type="entry name" value="CSP"/>
    <property type="match status" value="1"/>
</dbReference>
<evidence type="ECO:0000313" key="4">
    <source>
        <dbReference type="Proteomes" id="UP000663879"/>
    </source>
</evidence>
<comment type="caution">
    <text evidence="3">The sequence shown here is derived from an EMBL/GenBank/DDBJ whole genome shotgun (WGS) entry which is preliminary data.</text>
</comment>
<proteinExistence type="predicted"/>
<dbReference type="FunFam" id="2.40.50.140:FF:000086">
    <property type="entry name" value="Cold shock domain-containing protein C2"/>
    <property type="match status" value="1"/>
</dbReference>
<name>A0A813M8V5_9BILA</name>
<sequence length="143" mass="16502">MSGETPHKHNVTNDTIPENRVHETPLKNFIDHLHEHHLDIPHKRTRTLSEHERIANGPTFRGTITSFCRNKGHGFIQPDDGSEPLFVHISDIEGSWCPKEGDIVSFKKELTPPRNVKYQAIHVHFVHLKEGVKHEHWESNPPI</sequence>
<feature type="domain" description="CSD" evidence="2">
    <location>
        <begin position="59"/>
        <end position="125"/>
    </location>
</feature>
<evidence type="ECO:0000259" key="2">
    <source>
        <dbReference type="PROSITE" id="PS51857"/>
    </source>
</evidence>
<dbReference type="InterPro" id="IPR052069">
    <property type="entry name" value="Ca-reg_mRNA-binding_domain"/>
</dbReference>
<keyword evidence="4" id="KW-1185">Reference proteome</keyword>
<dbReference type="InterPro" id="IPR011129">
    <property type="entry name" value="CSD"/>
</dbReference>
<dbReference type="InterPro" id="IPR012340">
    <property type="entry name" value="NA-bd_OB-fold"/>
</dbReference>
<organism evidence="3 4">
    <name type="scientific">Brachionus calyciflorus</name>
    <dbReference type="NCBI Taxonomy" id="104777"/>
    <lineage>
        <taxon>Eukaryota</taxon>
        <taxon>Metazoa</taxon>
        <taxon>Spiralia</taxon>
        <taxon>Gnathifera</taxon>
        <taxon>Rotifera</taxon>
        <taxon>Eurotatoria</taxon>
        <taxon>Monogononta</taxon>
        <taxon>Pseudotrocha</taxon>
        <taxon>Ploima</taxon>
        <taxon>Brachionidae</taxon>
        <taxon>Brachionus</taxon>
    </lineage>
</organism>
<dbReference type="Pfam" id="PF00313">
    <property type="entry name" value="CSD"/>
    <property type="match status" value="1"/>
</dbReference>
<dbReference type="Proteomes" id="UP000663879">
    <property type="component" value="Unassembled WGS sequence"/>
</dbReference>
<dbReference type="EMBL" id="CAJNOC010000060">
    <property type="protein sequence ID" value="CAF0710970.1"/>
    <property type="molecule type" value="Genomic_DNA"/>
</dbReference>
<gene>
    <name evidence="3" type="ORF">OXX778_LOCUS1046</name>
</gene>
<dbReference type="CDD" id="cd04458">
    <property type="entry name" value="CSP_CDS"/>
    <property type="match status" value="1"/>
</dbReference>
<dbReference type="PANTHER" id="PTHR12962">
    <property type="entry name" value="CALCIUM-REGULATED HEAT STABLE PROTEIN CRHSP-24-RELATED"/>
    <property type="match status" value="1"/>
</dbReference>
<keyword evidence="1" id="KW-0597">Phosphoprotein</keyword>
<dbReference type="OrthoDB" id="448492at2759"/>
<protein>
    <recommendedName>
        <fullName evidence="2">CSD domain-containing protein</fullName>
    </recommendedName>
</protein>
<reference evidence="3" key="1">
    <citation type="submission" date="2021-02" db="EMBL/GenBank/DDBJ databases">
        <authorList>
            <person name="Nowell W R."/>
        </authorList>
    </citation>
    <scope>NUCLEOTIDE SEQUENCE</scope>
    <source>
        <strain evidence="3">Ploen Becks lab</strain>
    </source>
</reference>
<dbReference type="Gene3D" id="2.40.50.140">
    <property type="entry name" value="Nucleic acid-binding proteins"/>
    <property type="match status" value="1"/>
</dbReference>
<dbReference type="PROSITE" id="PS51857">
    <property type="entry name" value="CSD_2"/>
    <property type="match status" value="1"/>
</dbReference>
<accession>A0A813M8V5</accession>
<evidence type="ECO:0000313" key="3">
    <source>
        <dbReference type="EMBL" id="CAF0710970.1"/>
    </source>
</evidence>
<dbReference type="PANTHER" id="PTHR12962:SF1">
    <property type="entry name" value="COLD SHOCK DOMAIN-CONTAINING PROTEIN CG9705"/>
    <property type="match status" value="1"/>
</dbReference>
<dbReference type="InterPro" id="IPR002059">
    <property type="entry name" value="CSP_DNA-bd"/>
</dbReference>
<dbReference type="GO" id="GO:0005737">
    <property type="term" value="C:cytoplasm"/>
    <property type="evidence" value="ECO:0007669"/>
    <property type="project" value="TreeGrafter"/>
</dbReference>
<dbReference type="GO" id="GO:0003730">
    <property type="term" value="F:mRNA 3'-UTR binding"/>
    <property type="evidence" value="ECO:0007669"/>
    <property type="project" value="TreeGrafter"/>
</dbReference>
<dbReference type="GO" id="GO:0043488">
    <property type="term" value="P:regulation of mRNA stability"/>
    <property type="evidence" value="ECO:0007669"/>
    <property type="project" value="TreeGrafter"/>
</dbReference>
<dbReference type="SUPFAM" id="SSF50249">
    <property type="entry name" value="Nucleic acid-binding proteins"/>
    <property type="match status" value="1"/>
</dbReference>
<dbReference type="AlphaFoldDB" id="A0A813M8V5"/>
<evidence type="ECO:0000256" key="1">
    <source>
        <dbReference type="ARBA" id="ARBA00022553"/>
    </source>
</evidence>